<gene>
    <name evidence="1" type="ORF">JXQ802_LOCUS11573</name>
</gene>
<organism evidence="1 2">
    <name type="scientific">Rotaria sordida</name>
    <dbReference type="NCBI Taxonomy" id="392033"/>
    <lineage>
        <taxon>Eukaryota</taxon>
        <taxon>Metazoa</taxon>
        <taxon>Spiralia</taxon>
        <taxon>Gnathifera</taxon>
        <taxon>Rotifera</taxon>
        <taxon>Eurotatoria</taxon>
        <taxon>Bdelloidea</taxon>
        <taxon>Philodinida</taxon>
        <taxon>Philodinidae</taxon>
        <taxon>Rotaria</taxon>
    </lineage>
</organism>
<accession>A0A814CZ45</accession>
<evidence type="ECO:0000313" key="2">
    <source>
        <dbReference type="Proteomes" id="UP000663870"/>
    </source>
</evidence>
<dbReference type="AlphaFoldDB" id="A0A814CZ45"/>
<dbReference type="EMBL" id="CAJNOL010000230">
    <property type="protein sequence ID" value="CAF0948887.1"/>
    <property type="molecule type" value="Genomic_DNA"/>
</dbReference>
<protein>
    <submittedName>
        <fullName evidence="1">Uncharacterized protein</fullName>
    </submittedName>
</protein>
<proteinExistence type="predicted"/>
<sequence>MFGYSGYGGGYSEGRSDQWIQQNVPGGLNSGFGERLDNFMGGNPNPTYGQVYGGAPGVGGGYGSGYGYSYGGW</sequence>
<comment type="caution">
    <text evidence="1">The sequence shown here is derived from an EMBL/GenBank/DDBJ whole genome shotgun (WGS) entry which is preliminary data.</text>
</comment>
<reference evidence="1" key="1">
    <citation type="submission" date="2021-02" db="EMBL/GenBank/DDBJ databases">
        <authorList>
            <person name="Nowell W R."/>
        </authorList>
    </citation>
    <scope>NUCLEOTIDE SEQUENCE</scope>
</reference>
<keyword evidence="2" id="KW-1185">Reference proteome</keyword>
<dbReference type="Proteomes" id="UP000663870">
    <property type="component" value="Unassembled WGS sequence"/>
</dbReference>
<name>A0A814CZ45_9BILA</name>
<evidence type="ECO:0000313" key="1">
    <source>
        <dbReference type="EMBL" id="CAF0948887.1"/>
    </source>
</evidence>